<proteinExistence type="predicted"/>
<keyword evidence="2" id="KW-1185">Reference proteome</keyword>
<protein>
    <recommendedName>
        <fullName evidence="3">Heterokaryon incompatibility domain-containing protein</fullName>
    </recommendedName>
</protein>
<dbReference type="AlphaFoldDB" id="A0A8E2EWN1"/>
<reference evidence="1 2" key="1">
    <citation type="journal article" date="2016" name="Nat. Commun.">
        <title>Ectomycorrhizal ecology is imprinted in the genome of the dominant symbiotic fungus Cenococcum geophilum.</title>
        <authorList>
            <consortium name="DOE Joint Genome Institute"/>
            <person name="Peter M."/>
            <person name="Kohler A."/>
            <person name="Ohm R.A."/>
            <person name="Kuo A."/>
            <person name="Krutzmann J."/>
            <person name="Morin E."/>
            <person name="Arend M."/>
            <person name="Barry K.W."/>
            <person name="Binder M."/>
            <person name="Choi C."/>
            <person name="Clum A."/>
            <person name="Copeland A."/>
            <person name="Grisel N."/>
            <person name="Haridas S."/>
            <person name="Kipfer T."/>
            <person name="LaButti K."/>
            <person name="Lindquist E."/>
            <person name="Lipzen A."/>
            <person name="Maire R."/>
            <person name="Meier B."/>
            <person name="Mihaltcheva S."/>
            <person name="Molinier V."/>
            <person name="Murat C."/>
            <person name="Poggeler S."/>
            <person name="Quandt C.A."/>
            <person name="Sperisen C."/>
            <person name="Tritt A."/>
            <person name="Tisserant E."/>
            <person name="Crous P.W."/>
            <person name="Henrissat B."/>
            <person name="Nehls U."/>
            <person name="Egli S."/>
            <person name="Spatafora J.W."/>
            <person name="Grigoriev I.V."/>
            <person name="Martin F.M."/>
        </authorList>
    </citation>
    <scope>NUCLEOTIDE SEQUENCE [LARGE SCALE GENOMIC DNA]</scope>
    <source>
        <strain evidence="1 2">CBS 207.34</strain>
    </source>
</reference>
<dbReference type="PANTHER" id="PTHR39596:SF2">
    <property type="entry name" value="HET DOMAIN PROTEIN (AFU_ORTHOLOGUE AFUA_1G17550)-RELATED"/>
    <property type="match status" value="1"/>
</dbReference>
<gene>
    <name evidence="1" type="ORF">AOQ84DRAFT_224014</name>
</gene>
<accession>A0A8E2EWN1</accession>
<evidence type="ECO:0008006" key="3">
    <source>
        <dbReference type="Google" id="ProtNLM"/>
    </source>
</evidence>
<dbReference type="EMBL" id="KV750105">
    <property type="protein sequence ID" value="OCL06256.1"/>
    <property type="molecule type" value="Genomic_DNA"/>
</dbReference>
<name>A0A8E2EWN1_9PEZI</name>
<sequence length="768" mass="86511">MEHLPLKGGRAPILVPYIPADLFDGGDFLGYPQRSGWDFSLWRAFDTFGASLDLESWLIFNGRTVDELPAFLQTWLFFGLIASVIEHAVPLEDFVRRDLDGQYYITTADLTRHLEDWELRVHDSTSPVLENTGMLVMIAENIVHAQAINENLSRVIVYGACPPPYLEQLEGVHFCVALLIRALSVASEQALGRHPDVFRMGQTRIPLLERRMRDAGWCPHIVSRLSTEFPNDMQAYIFCLGTIRVKQNHAQCTYHYCVANQVGEVYQVQHLQDDCNCKLISPPMEEVIGVLQRGNVPLLRISNGNTASETPTFQVQESNKATPYIALSHVSIDGLGNSPANSIPMCQLAEIKRGMQNIFDNEQQQLMPFWLDTLCLPADPKHRALRNFSIGRMHQIYKSSHGVLILDHDLRLLTSHASYAEVITRICISGWNTRLWTYEESALSSRLYILGKDNTFHIENLHQRLLEGEFQDPISHSLNMFAAASFRVFVARKTSDNIAADSDRDVQDMLCAISKRATSCPGDETICIASFLDLDVSSLLEASPAYRMKVLLSLLPVIPANILFSAGPRLTQWGYRWAPSSLLQPHGMAGQPIPERVPTSASMNAERMEMIVRPLSYLHPGGKGLMAYLPAVAVTRIDFSKDRFLIDLSDGEVLRVGFFLQNKDRVEGKQKILGLGNRSFVILLAMFFHDECRGFNLEQKGILAEVMGKARDPAVKSKRLSFKQVPVIEYKEPVFVERTSRTGDFGGVAGNKCWLKGEYVEPKWWLID</sequence>
<evidence type="ECO:0000313" key="2">
    <source>
        <dbReference type="Proteomes" id="UP000250140"/>
    </source>
</evidence>
<evidence type="ECO:0000313" key="1">
    <source>
        <dbReference type="EMBL" id="OCL06256.1"/>
    </source>
</evidence>
<dbReference type="Proteomes" id="UP000250140">
    <property type="component" value="Unassembled WGS sequence"/>
</dbReference>
<dbReference type="OrthoDB" id="2426273at2759"/>
<dbReference type="PANTHER" id="PTHR39596">
    <property type="match status" value="1"/>
</dbReference>
<organism evidence="1 2">
    <name type="scientific">Glonium stellatum</name>
    <dbReference type="NCBI Taxonomy" id="574774"/>
    <lineage>
        <taxon>Eukaryota</taxon>
        <taxon>Fungi</taxon>
        <taxon>Dikarya</taxon>
        <taxon>Ascomycota</taxon>
        <taxon>Pezizomycotina</taxon>
        <taxon>Dothideomycetes</taxon>
        <taxon>Pleosporomycetidae</taxon>
        <taxon>Gloniales</taxon>
        <taxon>Gloniaceae</taxon>
        <taxon>Glonium</taxon>
    </lineage>
</organism>